<dbReference type="Proteomes" id="UP000195569">
    <property type="component" value="Unassembled WGS sequence"/>
</dbReference>
<organism evidence="1 2">
    <name type="scientific">Paraburkholderia piptadeniae</name>
    <dbReference type="NCBI Taxonomy" id="1701573"/>
    <lineage>
        <taxon>Bacteria</taxon>
        <taxon>Pseudomonadati</taxon>
        <taxon>Pseudomonadota</taxon>
        <taxon>Betaproteobacteria</taxon>
        <taxon>Burkholderiales</taxon>
        <taxon>Burkholderiaceae</taxon>
        <taxon>Paraburkholderia</taxon>
    </lineage>
</organism>
<dbReference type="InterPro" id="IPR011051">
    <property type="entry name" value="RmlC_Cupin_sf"/>
</dbReference>
<dbReference type="Pfam" id="PF06249">
    <property type="entry name" value="EutQ"/>
    <property type="match status" value="1"/>
</dbReference>
<dbReference type="OrthoDB" id="3828611at2"/>
<reference evidence="1" key="1">
    <citation type="submission" date="2016-12" db="EMBL/GenBank/DDBJ databases">
        <authorList>
            <person name="Moulin L."/>
        </authorList>
    </citation>
    <scope>NUCLEOTIDE SEQUENCE [LARGE SCALE GENOMIC DNA]</scope>
    <source>
        <strain evidence="1">STM 7183</strain>
    </source>
</reference>
<dbReference type="Gene3D" id="2.60.120.10">
    <property type="entry name" value="Jelly Rolls"/>
    <property type="match status" value="1"/>
</dbReference>
<sequence length="109" mass="11881">MRSIRLIKGDSIRTEDRGGATDGTAEISWAISDKECAVLPCGFGRWHEALCEPKTLTYDEVILVLEGVFGVEASDGTRVEGRPGDVIELCKGATVKYFGTHAKLFFVTN</sequence>
<dbReference type="RefSeq" id="WP_160111701.1">
    <property type="nucleotide sequence ID" value="NZ_CYGY02000024.1"/>
</dbReference>
<evidence type="ECO:0000313" key="1">
    <source>
        <dbReference type="EMBL" id="SIT40199.1"/>
    </source>
</evidence>
<protein>
    <recommendedName>
        <fullName evidence="3">(S)-ureidoglycine aminohydrolase cupin domain-containing protein</fullName>
    </recommendedName>
</protein>
<gene>
    <name evidence="1" type="ORF">BN2476_240036</name>
</gene>
<proteinExistence type="predicted"/>
<dbReference type="SUPFAM" id="SSF51182">
    <property type="entry name" value="RmlC-like cupins"/>
    <property type="match status" value="1"/>
</dbReference>
<dbReference type="AlphaFoldDB" id="A0A1N7RYQ9"/>
<dbReference type="InterPro" id="IPR010424">
    <property type="entry name" value="EutQ"/>
</dbReference>
<dbReference type="InterPro" id="IPR014710">
    <property type="entry name" value="RmlC-like_jellyroll"/>
</dbReference>
<evidence type="ECO:0008006" key="3">
    <source>
        <dbReference type="Google" id="ProtNLM"/>
    </source>
</evidence>
<accession>A0A1N7RYQ9</accession>
<dbReference type="EMBL" id="CYGY02000024">
    <property type="protein sequence ID" value="SIT40199.1"/>
    <property type="molecule type" value="Genomic_DNA"/>
</dbReference>
<name>A0A1N7RYQ9_9BURK</name>
<keyword evidence="2" id="KW-1185">Reference proteome</keyword>
<comment type="caution">
    <text evidence="1">The sequence shown here is derived from an EMBL/GenBank/DDBJ whole genome shotgun (WGS) entry which is preliminary data.</text>
</comment>
<evidence type="ECO:0000313" key="2">
    <source>
        <dbReference type="Proteomes" id="UP000195569"/>
    </source>
</evidence>